<feature type="repeat" description="ANK" evidence="3">
    <location>
        <begin position="275"/>
        <end position="307"/>
    </location>
</feature>
<dbReference type="Gene3D" id="1.25.40.20">
    <property type="entry name" value="Ankyrin repeat-containing domain"/>
    <property type="match status" value="2"/>
</dbReference>
<protein>
    <submittedName>
        <fullName evidence="7">E3 ubiquitin-protein ligase HACE1</fullName>
    </submittedName>
</protein>
<dbReference type="Pfam" id="PF13606">
    <property type="entry name" value="Ank_3"/>
    <property type="match status" value="1"/>
</dbReference>
<evidence type="ECO:0000313" key="5">
    <source>
        <dbReference type="EMBL" id="CAI4010430.1"/>
    </source>
</evidence>
<sequence>MGKGDGLGFVSKDYADLFRELRGDLVNKDPGSLKPPYRVPCGSGPPDGLPLGVLTIKIRMPGDRFPIDSVVHGEYMKWSIVEALAQSFKKIGRMSVNPKNIQMLDQIKILEVHTPSMAGHLWQFCEFRFDYKVALDEELAATLVTAVFYHMTDFEVIFCQNLENKFREIYHLTVLELINKRFALMDGRAMQQQLELFKAAEANDVKEISVLVKEVDVDAVQKELRFPRGMLDEDAYFSLVTLQRTPLLAAAEAGRFEAVQVLVEAKADVNYQDTSGFHALYLAAGAGASQVVSYLLSQGSDLHLRNRSGYTALHNAAGCGKAQCIKLLLEARGDWNLKTRSGVAPVHLAAISNQAASLEVLHQCRANLDMPAVGGNTPVHEAVMQNNAEIIQKLFDLKADINIESGPDNHFATPLTMALERKKKKAAKKLQELNALEKVPGGNHSETTESTGFRLRGKVLR</sequence>
<dbReference type="EMBL" id="CAMXCT010004802">
    <property type="protein sequence ID" value="CAI4010430.1"/>
    <property type="molecule type" value="Genomic_DNA"/>
</dbReference>
<evidence type="ECO:0000313" key="6">
    <source>
        <dbReference type="EMBL" id="CAL1163805.1"/>
    </source>
</evidence>
<dbReference type="GO" id="GO:0003723">
    <property type="term" value="F:RNA binding"/>
    <property type="evidence" value="ECO:0007669"/>
    <property type="project" value="TreeGrafter"/>
</dbReference>
<name>A0A9P1DHU8_9DINO</name>
<organism evidence="5">
    <name type="scientific">Cladocopium goreaui</name>
    <dbReference type="NCBI Taxonomy" id="2562237"/>
    <lineage>
        <taxon>Eukaryota</taxon>
        <taxon>Sar</taxon>
        <taxon>Alveolata</taxon>
        <taxon>Dinophyceae</taxon>
        <taxon>Suessiales</taxon>
        <taxon>Symbiodiniaceae</taxon>
        <taxon>Cladocopium</taxon>
    </lineage>
</organism>
<dbReference type="PANTHER" id="PTHR24141:SF1">
    <property type="entry name" value="2-5A-DEPENDENT RIBONUCLEASE"/>
    <property type="match status" value="1"/>
</dbReference>
<dbReference type="InterPro" id="IPR002110">
    <property type="entry name" value="Ankyrin_rpt"/>
</dbReference>
<dbReference type="GO" id="GO:0004540">
    <property type="term" value="F:RNA nuclease activity"/>
    <property type="evidence" value="ECO:0007669"/>
    <property type="project" value="TreeGrafter"/>
</dbReference>
<feature type="region of interest" description="Disordered" evidence="4">
    <location>
        <begin position="439"/>
        <end position="461"/>
    </location>
</feature>
<gene>
    <name evidence="5" type="ORF">C1SCF055_LOCUS35700</name>
</gene>
<feature type="repeat" description="ANK" evidence="3">
    <location>
        <begin position="374"/>
        <end position="406"/>
    </location>
</feature>
<dbReference type="Proteomes" id="UP001152797">
    <property type="component" value="Unassembled WGS sequence"/>
</dbReference>
<dbReference type="PROSITE" id="PS50297">
    <property type="entry name" value="ANK_REP_REGION"/>
    <property type="match status" value="4"/>
</dbReference>
<dbReference type="SUPFAM" id="SSF48403">
    <property type="entry name" value="Ankyrin repeat"/>
    <property type="match status" value="1"/>
</dbReference>
<feature type="repeat" description="ANK" evidence="3">
    <location>
        <begin position="308"/>
        <end position="340"/>
    </location>
</feature>
<proteinExistence type="predicted"/>
<keyword evidence="8" id="KW-1185">Reference proteome</keyword>
<accession>A0A9P1DHU8</accession>
<evidence type="ECO:0000256" key="4">
    <source>
        <dbReference type="SAM" id="MobiDB-lite"/>
    </source>
</evidence>
<keyword evidence="2 3" id="KW-0040">ANK repeat</keyword>
<dbReference type="SMART" id="SM00248">
    <property type="entry name" value="ANK"/>
    <property type="match status" value="6"/>
</dbReference>
<comment type="caution">
    <text evidence="5">The sequence shown here is derived from an EMBL/GenBank/DDBJ whole genome shotgun (WGS) entry which is preliminary data.</text>
</comment>
<dbReference type="EMBL" id="CAMXCT020004802">
    <property type="protein sequence ID" value="CAL1163805.1"/>
    <property type="molecule type" value="Genomic_DNA"/>
</dbReference>
<dbReference type="PROSITE" id="PS50088">
    <property type="entry name" value="ANK_REPEAT"/>
    <property type="match status" value="4"/>
</dbReference>
<reference evidence="6" key="2">
    <citation type="submission" date="2024-04" db="EMBL/GenBank/DDBJ databases">
        <authorList>
            <person name="Chen Y."/>
            <person name="Shah S."/>
            <person name="Dougan E. K."/>
            <person name="Thang M."/>
            <person name="Chan C."/>
        </authorList>
    </citation>
    <scope>NUCLEOTIDE SEQUENCE [LARGE SCALE GENOMIC DNA]</scope>
</reference>
<dbReference type="InterPro" id="IPR036770">
    <property type="entry name" value="Ankyrin_rpt-contain_sf"/>
</dbReference>
<reference evidence="5" key="1">
    <citation type="submission" date="2022-10" db="EMBL/GenBank/DDBJ databases">
        <authorList>
            <person name="Chen Y."/>
            <person name="Dougan E. K."/>
            <person name="Chan C."/>
            <person name="Rhodes N."/>
            <person name="Thang M."/>
        </authorList>
    </citation>
    <scope>NUCLEOTIDE SEQUENCE</scope>
</reference>
<dbReference type="GO" id="GO:0006396">
    <property type="term" value="P:RNA processing"/>
    <property type="evidence" value="ECO:0007669"/>
    <property type="project" value="TreeGrafter"/>
</dbReference>
<dbReference type="AlphaFoldDB" id="A0A9P1DHU8"/>
<dbReference type="PANTHER" id="PTHR24141">
    <property type="entry name" value="2-5A-DEPENDENT RIBONUCLEASE"/>
    <property type="match status" value="1"/>
</dbReference>
<keyword evidence="1" id="KW-0677">Repeat</keyword>
<dbReference type="Pfam" id="PF12796">
    <property type="entry name" value="Ank_2"/>
    <property type="match status" value="1"/>
</dbReference>
<dbReference type="OrthoDB" id="21416at2759"/>
<evidence type="ECO:0000313" key="8">
    <source>
        <dbReference type="Proteomes" id="UP001152797"/>
    </source>
</evidence>
<evidence type="ECO:0000256" key="3">
    <source>
        <dbReference type="PROSITE-ProRule" id="PRU00023"/>
    </source>
</evidence>
<evidence type="ECO:0000256" key="2">
    <source>
        <dbReference type="ARBA" id="ARBA00023043"/>
    </source>
</evidence>
<dbReference type="EMBL" id="CAMXCT030004802">
    <property type="protein sequence ID" value="CAL4797742.1"/>
    <property type="molecule type" value="Genomic_DNA"/>
</dbReference>
<evidence type="ECO:0000256" key="1">
    <source>
        <dbReference type="ARBA" id="ARBA00022737"/>
    </source>
</evidence>
<evidence type="ECO:0000313" key="7">
    <source>
        <dbReference type="EMBL" id="CAL4797742.1"/>
    </source>
</evidence>
<feature type="repeat" description="ANK" evidence="3">
    <location>
        <begin position="242"/>
        <end position="274"/>
    </location>
</feature>
<dbReference type="Pfam" id="PF00023">
    <property type="entry name" value="Ank"/>
    <property type="match status" value="1"/>
</dbReference>